<evidence type="ECO:0000313" key="1">
    <source>
        <dbReference type="EMBL" id="RIH92335.1"/>
    </source>
</evidence>
<dbReference type="EMBL" id="QWLB01000021">
    <property type="protein sequence ID" value="RIH92335.1"/>
    <property type="molecule type" value="Genomic_DNA"/>
</dbReference>
<dbReference type="AlphaFoldDB" id="A0A399F9G6"/>
<gene>
    <name evidence="1" type="ORF">Mgrana_01766</name>
</gene>
<reference evidence="1 2" key="1">
    <citation type="submission" date="2018-08" db="EMBL/GenBank/DDBJ databases">
        <title>Meiothermus granaticius genome AF-68 sequencing project.</title>
        <authorList>
            <person name="Da Costa M.S."/>
            <person name="Albuquerque L."/>
            <person name="Raposo P."/>
            <person name="Froufe H.J.C."/>
            <person name="Barroso C.S."/>
            <person name="Egas C."/>
        </authorList>
    </citation>
    <scope>NUCLEOTIDE SEQUENCE [LARGE SCALE GENOMIC DNA]</scope>
    <source>
        <strain evidence="1 2">AF-68</strain>
    </source>
</reference>
<organism evidence="1 2">
    <name type="scientific">Meiothermus granaticius NBRC 107808</name>
    <dbReference type="NCBI Taxonomy" id="1227551"/>
    <lineage>
        <taxon>Bacteria</taxon>
        <taxon>Thermotogati</taxon>
        <taxon>Deinococcota</taxon>
        <taxon>Deinococci</taxon>
        <taxon>Thermales</taxon>
        <taxon>Thermaceae</taxon>
        <taxon>Meiothermus</taxon>
    </lineage>
</organism>
<name>A0A399F9G6_9DEIN</name>
<proteinExistence type="predicted"/>
<dbReference type="Proteomes" id="UP000266178">
    <property type="component" value="Unassembled WGS sequence"/>
</dbReference>
<evidence type="ECO:0008006" key="3">
    <source>
        <dbReference type="Google" id="ProtNLM"/>
    </source>
</evidence>
<keyword evidence="2" id="KW-1185">Reference proteome</keyword>
<accession>A0A399F9G6</accession>
<evidence type="ECO:0000313" key="2">
    <source>
        <dbReference type="Proteomes" id="UP000266178"/>
    </source>
</evidence>
<comment type="caution">
    <text evidence="1">The sequence shown here is derived from an EMBL/GenBank/DDBJ whole genome shotgun (WGS) entry which is preliminary data.</text>
</comment>
<protein>
    <recommendedName>
        <fullName evidence="3">Outer membrane protein beta-barrel domain protein</fullName>
    </recommendedName>
</protein>
<sequence length="144" mass="15317">MALLVVLTGLSLAGGLDFGVSVRNGPNGSFMGHLGVYLEGFPVDFRSQLVFGAPQGLFLSGEVLYPLPIYLLLRPYLGGGLAVGLSAYTADSELRLRFGGSVYGILTAGVQFPSRGYTPYIELSQYVGSDTFTRFTVGFISAVF</sequence>